<gene>
    <name evidence="2" type="ORF">P3TCK_01789</name>
</gene>
<dbReference type="Proteomes" id="UP000003789">
    <property type="component" value="Unassembled WGS sequence"/>
</dbReference>
<evidence type="ECO:0000256" key="1">
    <source>
        <dbReference type="SAM" id="Phobius"/>
    </source>
</evidence>
<accession>Q1Z4S3</accession>
<dbReference type="AlphaFoldDB" id="Q1Z4S3"/>
<sequence length="43" mass="5058">MVNKFLVRFMSLCLLILGFKVSAIYFLLAVLLLNTHHKEMFGW</sequence>
<organism evidence="2 3">
    <name type="scientific">Photobacterium profundum 3TCK</name>
    <dbReference type="NCBI Taxonomy" id="314280"/>
    <lineage>
        <taxon>Bacteria</taxon>
        <taxon>Pseudomonadati</taxon>
        <taxon>Pseudomonadota</taxon>
        <taxon>Gammaproteobacteria</taxon>
        <taxon>Vibrionales</taxon>
        <taxon>Vibrionaceae</taxon>
        <taxon>Photobacterium</taxon>
    </lineage>
</organism>
<feature type="transmembrane region" description="Helical" evidence="1">
    <location>
        <begin position="12"/>
        <end position="33"/>
    </location>
</feature>
<dbReference type="HOGENOM" id="CLU_218474_0_0_6"/>
<protein>
    <submittedName>
        <fullName evidence="2">Uncharacterized protein</fullName>
    </submittedName>
</protein>
<keyword evidence="1" id="KW-0472">Membrane</keyword>
<proteinExistence type="predicted"/>
<evidence type="ECO:0000313" key="2">
    <source>
        <dbReference type="EMBL" id="EAS43548.1"/>
    </source>
</evidence>
<dbReference type="EMBL" id="AAPH01000010">
    <property type="protein sequence ID" value="EAS43548.1"/>
    <property type="molecule type" value="Genomic_DNA"/>
</dbReference>
<name>Q1Z4S3_9GAMM</name>
<keyword evidence="1" id="KW-1133">Transmembrane helix</keyword>
<keyword evidence="1" id="KW-0812">Transmembrane</keyword>
<reference evidence="2 3" key="1">
    <citation type="submission" date="2006-03" db="EMBL/GenBank/DDBJ databases">
        <authorList>
            <person name="Bartlett D.H."/>
            <person name="Valle G."/>
            <person name="Lauro F.M."/>
            <person name="Vezzi A."/>
            <person name="Simonato F."/>
            <person name="Eloe E."/>
            <person name="Vitulo N."/>
            <person name="Stratton T.K."/>
            <person name="D'angelo M."/>
            <person name="Ferriera S."/>
            <person name="Johnson J."/>
            <person name="Kravitz S."/>
            <person name="Beeson K."/>
            <person name="Sutton G."/>
            <person name="Rogers Y."/>
            <person name="Friedman R."/>
            <person name="Frazier M."/>
            <person name="Venter J.C."/>
        </authorList>
    </citation>
    <scope>NUCLEOTIDE SEQUENCE [LARGE SCALE GENOMIC DNA]</scope>
    <source>
        <strain evidence="2 3">3TCK</strain>
    </source>
</reference>
<comment type="caution">
    <text evidence="2">The sequence shown here is derived from an EMBL/GenBank/DDBJ whole genome shotgun (WGS) entry which is preliminary data.</text>
</comment>
<evidence type="ECO:0000313" key="3">
    <source>
        <dbReference type="Proteomes" id="UP000003789"/>
    </source>
</evidence>